<feature type="signal peptide" evidence="1">
    <location>
        <begin position="1"/>
        <end position="20"/>
    </location>
</feature>
<dbReference type="Proteomes" id="UP000199202">
    <property type="component" value="Unassembled WGS sequence"/>
</dbReference>
<evidence type="ECO:0000313" key="2">
    <source>
        <dbReference type="EMBL" id="SDK96017.1"/>
    </source>
</evidence>
<keyword evidence="3" id="KW-1185">Reference proteome</keyword>
<reference evidence="2 3" key="1">
    <citation type="submission" date="2016-10" db="EMBL/GenBank/DDBJ databases">
        <authorList>
            <person name="de Groot N.N."/>
        </authorList>
    </citation>
    <scope>NUCLEOTIDE SEQUENCE [LARGE SCALE GENOMIC DNA]</scope>
    <source>
        <strain evidence="2 3">CGMCC 4.6533</strain>
    </source>
</reference>
<evidence type="ECO:0000256" key="1">
    <source>
        <dbReference type="SAM" id="SignalP"/>
    </source>
</evidence>
<proteinExistence type="predicted"/>
<sequence>MPSRLATALAAIPFAATLAAADPAATFATADPDGCGMSRADWIGHFVQAGGQIIDIRADRSATVEGRPYHLMLLRWRENFGQHLIGDQGIGPALNLTPQCDDVTKPSRVTSFTYVSRDAHTPTDPFVRTEGAADKCDARVKDTAGARLYRYQDHGLMSGYAMKPVEARMTYATCVTEFGRTLAGDFRYQQPAGDTPLYNRVTWGGRKQTFYRLLEAGEQSYRESRLFLRDADLARCPSAECDRLARWAAQHGKR</sequence>
<gene>
    <name evidence="2" type="ORF">SAMN05421869_120185</name>
</gene>
<dbReference type="EMBL" id="FNDJ01000020">
    <property type="protein sequence ID" value="SDK96017.1"/>
    <property type="molecule type" value="Genomic_DNA"/>
</dbReference>
<name>A0A1G9G619_9ACTN</name>
<organism evidence="2 3">
    <name type="scientific">Nonomuraea jiangxiensis</name>
    <dbReference type="NCBI Taxonomy" id="633440"/>
    <lineage>
        <taxon>Bacteria</taxon>
        <taxon>Bacillati</taxon>
        <taxon>Actinomycetota</taxon>
        <taxon>Actinomycetes</taxon>
        <taxon>Streptosporangiales</taxon>
        <taxon>Streptosporangiaceae</taxon>
        <taxon>Nonomuraea</taxon>
    </lineage>
</organism>
<dbReference type="RefSeq" id="WP_090942536.1">
    <property type="nucleotide sequence ID" value="NZ_FNDJ01000020.1"/>
</dbReference>
<keyword evidence="1" id="KW-0732">Signal</keyword>
<accession>A0A1G9G619</accession>
<protein>
    <submittedName>
        <fullName evidence="2">Uncharacterized protein</fullName>
    </submittedName>
</protein>
<feature type="chain" id="PRO_5038982424" evidence="1">
    <location>
        <begin position="21"/>
        <end position="254"/>
    </location>
</feature>
<evidence type="ECO:0000313" key="3">
    <source>
        <dbReference type="Proteomes" id="UP000199202"/>
    </source>
</evidence>
<dbReference type="AlphaFoldDB" id="A0A1G9G619"/>
<dbReference type="OrthoDB" id="9826880at2"/>